<evidence type="ECO:0000313" key="1">
    <source>
        <dbReference type="EMBL" id="GIY81108.1"/>
    </source>
</evidence>
<dbReference type="InterPro" id="IPR036598">
    <property type="entry name" value="GOLD_dom_sf"/>
</dbReference>
<sequence>MQSTIRDVTGGYTKIQKKNKREKEGPSVIAMQNNQLSIRVMPMIYLLSEGWKEELLKHVDEDVLPAFMGGKRTDPDGDPQCKTFITAPQKCLKNVTCPTVKESFKNPRCSKNGGLKTIQRDGQFRNAIVFDNSYSWMYQKEIYYRARLRGPNDDENLKWTL</sequence>
<dbReference type="PANTHER" id="PTHR23324">
    <property type="entry name" value="SEC14 RELATED PROTEIN"/>
    <property type="match status" value="1"/>
</dbReference>
<gene>
    <name evidence="1" type="ORF">CEXT_107761</name>
</gene>
<reference evidence="1 2" key="1">
    <citation type="submission" date="2021-06" db="EMBL/GenBank/DDBJ databases">
        <title>Caerostris extrusa draft genome.</title>
        <authorList>
            <person name="Kono N."/>
            <person name="Arakawa K."/>
        </authorList>
    </citation>
    <scope>NUCLEOTIDE SEQUENCE [LARGE SCALE GENOMIC DNA]</scope>
</reference>
<dbReference type="Gene3D" id="3.40.525.10">
    <property type="entry name" value="CRAL-TRIO lipid binding domain"/>
    <property type="match status" value="1"/>
</dbReference>
<accession>A0AAV4WHT7</accession>
<name>A0AAV4WHT7_CAEEX</name>
<dbReference type="SUPFAM" id="SSF101576">
    <property type="entry name" value="Supernatant protein factor (SPF), C-terminal domain"/>
    <property type="match status" value="1"/>
</dbReference>
<dbReference type="Proteomes" id="UP001054945">
    <property type="component" value="Unassembled WGS sequence"/>
</dbReference>
<dbReference type="EMBL" id="BPLR01016084">
    <property type="protein sequence ID" value="GIY81108.1"/>
    <property type="molecule type" value="Genomic_DNA"/>
</dbReference>
<dbReference type="PANTHER" id="PTHR23324:SF83">
    <property type="entry name" value="SEC14-LIKE PROTEIN 2"/>
    <property type="match status" value="1"/>
</dbReference>
<dbReference type="InterPro" id="IPR036865">
    <property type="entry name" value="CRAL-TRIO_dom_sf"/>
</dbReference>
<organism evidence="1 2">
    <name type="scientific">Caerostris extrusa</name>
    <name type="common">Bark spider</name>
    <name type="synonym">Caerostris bankana</name>
    <dbReference type="NCBI Taxonomy" id="172846"/>
    <lineage>
        <taxon>Eukaryota</taxon>
        <taxon>Metazoa</taxon>
        <taxon>Ecdysozoa</taxon>
        <taxon>Arthropoda</taxon>
        <taxon>Chelicerata</taxon>
        <taxon>Arachnida</taxon>
        <taxon>Araneae</taxon>
        <taxon>Araneomorphae</taxon>
        <taxon>Entelegynae</taxon>
        <taxon>Araneoidea</taxon>
        <taxon>Araneidae</taxon>
        <taxon>Caerostris</taxon>
    </lineage>
</organism>
<comment type="caution">
    <text evidence="1">The sequence shown here is derived from an EMBL/GenBank/DDBJ whole genome shotgun (WGS) entry which is preliminary data.</text>
</comment>
<keyword evidence="2" id="KW-1185">Reference proteome</keyword>
<dbReference type="GO" id="GO:0005737">
    <property type="term" value="C:cytoplasm"/>
    <property type="evidence" value="ECO:0007669"/>
    <property type="project" value="TreeGrafter"/>
</dbReference>
<proteinExistence type="predicted"/>
<dbReference type="InterPro" id="IPR051064">
    <property type="entry name" value="SEC14/CRAL-TRIO_domain"/>
</dbReference>
<dbReference type="AlphaFoldDB" id="A0AAV4WHT7"/>
<protein>
    <submittedName>
        <fullName evidence="1">Uncharacterized protein</fullName>
    </submittedName>
</protein>
<evidence type="ECO:0000313" key="2">
    <source>
        <dbReference type="Proteomes" id="UP001054945"/>
    </source>
</evidence>
<dbReference type="SUPFAM" id="SSF52087">
    <property type="entry name" value="CRAL/TRIO domain"/>
    <property type="match status" value="1"/>
</dbReference>